<feature type="transmembrane region" description="Helical" evidence="6">
    <location>
        <begin position="144"/>
        <end position="171"/>
    </location>
</feature>
<dbReference type="PIRSF" id="PIRSF035875">
    <property type="entry name" value="RNase_BN"/>
    <property type="match status" value="1"/>
</dbReference>
<evidence type="ECO:0000256" key="4">
    <source>
        <dbReference type="ARBA" id="ARBA00022989"/>
    </source>
</evidence>
<proteinExistence type="predicted"/>
<dbReference type="Pfam" id="PF03631">
    <property type="entry name" value="Virul_fac_BrkB"/>
    <property type="match status" value="1"/>
</dbReference>
<reference evidence="7" key="1">
    <citation type="submission" date="2021-01" db="EMBL/GenBank/DDBJ databases">
        <title>Genome sequence of strain Noviherbaspirillum sp. DKR-6.</title>
        <authorList>
            <person name="Chaudhary D.K."/>
        </authorList>
    </citation>
    <scope>NUCLEOTIDE SEQUENCE</scope>
    <source>
        <strain evidence="7">DKR-6</strain>
    </source>
</reference>
<evidence type="ECO:0000313" key="7">
    <source>
        <dbReference type="EMBL" id="MBK4733562.1"/>
    </source>
</evidence>
<feature type="transmembrane region" description="Helical" evidence="6">
    <location>
        <begin position="96"/>
        <end position="117"/>
    </location>
</feature>
<evidence type="ECO:0000256" key="5">
    <source>
        <dbReference type="ARBA" id="ARBA00023136"/>
    </source>
</evidence>
<feature type="transmembrane region" description="Helical" evidence="6">
    <location>
        <begin position="35"/>
        <end position="56"/>
    </location>
</feature>
<evidence type="ECO:0000256" key="3">
    <source>
        <dbReference type="ARBA" id="ARBA00022692"/>
    </source>
</evidence>
<dbReference type="Proteomes" id="UP000622890">
    <property type="component" value="Unassembled WGS sequence"/>
</dbReference>
<dbReference type="PANTHER" id="PTHR30213:SF1">
    <property type="entry name" value="INNER MEMBRANE PROTEIN YHJD"/>
    <property type="match status" value="1"/>
</dbReference>
<evidence type="ECO:0000256" key="6">
    <source>
        <dbReference type="SAM" id="Phobius"/>
    </source>
</evidence>
<dbReference type="AlphaFoldDB" id="A0A934SVJ5"/>
<keyword evidence="4 6" id="KW-1133">Transmembrane helix</keyword>
<name>A0A934SVJ5_9BURK</name>
<gene>
    <name evidence="7" type="ORF">JJB74_02930</name>
</gene>
<evidence type="ECO:0000256" key="1">
    <source>
        <dbReference type="ARBA" id="ARBA00004651"/>
    </source>
</evidence>
<feature type="transmembrane region" description="Helical" evidence="6">
    <location>
        <begin position="217"/>
        <end position="240"/>
    </location>
</feature>
<organism evidence="7 8">
    <name type="scientific">Noviherbaspirillum pedocola</name>
    <dbReference type="NCBI Taxonomy" id="2801341"/>
    <lineage>
        <taxon>Bacteria</taxon>
        <taxon>Pseudomonadati</taxon>
        <taxon>Pseudomonadota</taxon>
        <taxon>Betaproteobacteria</taxon>
        <taxon>Burkholderiales</taxon>
        <taxon>Oxalobacteraceae</taxon>
        <taxon>Noviherbaspirillum</taxon>
    </lineage>
</organism>
<keyword evidence="5 6" id="KW-0472">Membrane</keyword>
<dbReference type="PANTHER" id="PTHR30213">
    <property type="entry name" value="INNER MEMBRANE PROTEIN YHJD"/>
    <property type="match status" value="1"/>
</dbReference>
<sequence length="307" mass="32570">MPSGSLFKRAWYLIKTTLSAWSDDYAPSMGAALSYYTLFSLAPMLVIVIAVAGLIFGQDAARGEIVQQLGGLMGTEGATAVEGLLKSANRPGGGSIIATVLGVITLLIGSTAVFAELQSSLDRIWRAPAAPNESGIWTLIRTRILSFGLILGLGFLSMVSLVLSAALAALGRWWGGLLGGWEVVLQVLNIAVSFGVATVMFAMIYKFMPRVKMSWHDVWLGAASTALLFTIGKFLIGLYIGKSGVASGFGAAGSLVVLLVWVYYSAQIFLLGAEFTWVYTHRHAPPPMRPDAAIPARNDEAAVPKAA</sequence>
<dbReference type="EMBL" id="JAEPBG010000001">
    <property type="protein sequence ID" value="MBK4733562.1"/>
    <property type="molecule type" value="Genomic_DNA"/>
</dbReference>
<comment type="caution">
    <text evidence="7">The sequence shown here is derived from an EMBL/GenBank/DDBJ whole genome shotgun (WGS) entry which is preliminary data.</text>
</comment>
<feature type="transmembrane region" description="Helical" evidence="6">
    <location>
        <begin position="183"/>
        <end position="205"/>
    </location>
</feature>
<accession>A0A934SVJ5</accession>
<dbReference type="InterPro" id="IPR017039">
    <property type="entry name" value="Virul_fac_BrkB"/>
</dbReference>
<keyword evidence="3 6" id="KW-0812">Transmembrane</keyword>
<comment type="subcellular location">
    <subcellularLocation>
        <location evidence="1">Cell membrane</location>
        <topology evidence="1">Multi-pass membrane protein</topology>
    </subcellularLocation>
</comment>
<dbReference type="GO" id="GO:0005886">
    <property type="term" value="C:plasma membrane"/>
    <property type="evidence" value="ECO:0007669"/>
    <property type="project" value="UniProtKB-SubCell"/>
</dbReference>
<evidence type="ECO:0000256" key="2">
    <source>
        <dbReference type="ARBA" id="ARBA00022475"/>
    </source>
</evidence>
<evidence type="ECO:0000313" key="8">
    <source>
        <dbReference type="Proteomes" id="UP000622890"/>
    </source>
</evidence>
<dbReference type="NCBIfam" id="TIGR00765">
    <property type="entry name" value="yihY_not_rbn"/>
    <property type="match status" value="1"/>
</dbReference>
<feature type="transmembrane region" description="Helical" evidence="6">
    <location>
        <begin position="246"/>
        <end position="264"/>
    </location>
</feature>
<keyword evidence="2" id="KW-1003">Cell membrane</keyword>
<protein>
    <submittedName>
        <fullName evidence="7">YihY/virulence factor BrkB family protein</fullName>
    </submittedName>
</protein>
<keyword evidence="8" id="KW-1185">Reference proteome</keyword>